<evidence type="ECO:0000256" key="1">
    <source>
        <dbReference type="SAM" id="MobiDB-lite"/>
    </source>
</evidence>
<reference evidence="3" key="2">
    <citation type="submission" date="2017-02" db="UniProtKB">
        <authorList>
            <consortium name="WormBaseParasite"/>
        </authorList>
    </citation>
    <scope>IDENTIFICATION</scope>
</reference>
<protein>
    <submittedName>
        <fullName evidence="3">DUF1534 domain-containing protein</fullName>
    </submittedName>
</protein>
<evidence type="ECO:0000313" key="3">
    <source>
        <dbReference type="WBParaSite" id="ACAC_0000289601-mRNA-1"/>
    </source>
</evidence>
<sequence>MSDPAQRVQWTHGNGSTHALTATGAARDVARRRERCTVRRAAPGTVPPTTVCARSMRRRGPDAQSDRHAPVDDQCVGAAPTQRRRSALHTVRL</sequence>
<feature type="compositionally biased region" description="Basic and acidic residues" evidence="1">
    <location>
        <begin position="59"/>
        <end position="71"/>
    </location>
</feature>
<reference evidence="2" key="1">
    <citation type="submission" date="2012-09" db="EMBL/GenBank/DDBJ databases">
        <authorList>
            <person name="Martin A.A."/>
        </authorList>
    </citation>
    <scope>NUCLEOTIDE SEQUENCE</scope>
</reference>
<organism evidence="2 3">
    <name type="scientific">Angiostrongylus cantonensis</name>
    <name type="common">Rat lungworm</name>
    <dbReference type="NCBI Taxonomy" id="6313"/>
    <lineage>
        <taxon>Eukaryota</taxon>
        <taxon>Metazoa</taxon>
        <taxon>Ecdysozoa</taxon>
        <taxon>Nematoda</taxon>
        <taxon>Chromadorea</taxon>
        <taxon>Rhabditida</taxon>
        <taxon>Rhabditina</taxon>
        <taxon>Rhabditomorpha</taxon>
        <taxon>Strongyloidea</taxon>
        <taxon>Metastrongylidae</taxon>
        <taxon>Angiostrongylus</taxon>
    </lineage>
</organism>
<dbReference type="AlphaFoldDB" id="A0A0K0CYY2"/>
<dbReference type="WBParaSite" id="ACAC_0000289601-mRNA-1">
    <property type="protein sequence ID" value="ACAC_0000289601-mRNA-1"/>
    <property type="gene ID" value="ACAC_0000289601"/>
</dbReference>
<evidence type="ECO:0000313" key="2">
    <source>
        <dbReference type="Proteomes" id="UP000035642"/>
    </source>
</evidence>
<keyword evidence="2" id="KW-1185">Reference proteome</keyword>
<feature type="region of interest" description="Disordered" evidence="1">
    <location>
        <begin position="1"/>
        <end position="73"/>
    </location>
</feature>
<feature type="compositionally biased region" description="Polar residues" evidence="1">
    <location>
        <begin position="8"/>
        <end position="20"/>
    </location>
</feature>
<name>A0A0K0CYY2_ANGCA</name>
<proteinExistence type="predicted"/>
<dbReference type="Proteomes" id="UP000035642">
    <property type="component" value="Unassembled WGS sequence"/>
</dbReference>
<accession>A0A0K0CYY2</accession>
<feature type="compositionally biased region" description="Basic and acidic residues" evidence="1">
    <location>
        <begin position="28"/>
        <end position="37"/>
    </location>
</feature>